<comment type="similarity">
    <text evidence="1">Belongs to the sulfatase family.</text>
</comment>
<dbReference type="SUPFAM" id="SSF53649">
    <property type="entry name" value="Alkaline phosphatase-like"/>
    <property type="match status" value="1"/>
</dbReference>
<organism evidence="3 4">
    <name type="scientific">Novipirellula artificiosorum</name>
    <dbReference type="NCBI Taxonomy" id="2528016"/>
    <lineage>
        <taxon>Bacteria</taxon>
        <taxon>Pseudomonadati</taxon>
        <taxon>Planctomycetota</taxon>
        <taxon>Planctomycetia</taxon>
        <taxon>Pirellulales</taxon>
        <taxon>Pirellulaceae</taxon>
        <taxon>Novipirellula</taxon>
    </lineage>
</organism>
<feature type="domain" description="Sulfatase N-terminal" evidence="2">
    <location>
        <begin position="28"/>
        <end position="105"/>
    </location>
</feature>
<comment type="caution">
    <text evidence="3">The sequence shown here is derived from an EMBL/GenBank/DDBJ whole genome shotgun (WGS) entry which is preliminary data.</text>
</comment>
<dbReference type="GO" id="GO:0004065">
    <property type="term" value="F:arylsulfatase activity"/>
    <property type="evidence" value="ECO:0007669"/>
    <property type="project" value="TreeGrafter"/>
</dbReference>
<dbReference type="Gene3D" id="3.40.720.10">
    <property type="entry name" value="Alkaline Phosphatase, subunit A"/>
    <property type="match status" value="1"/>
</dbReference>
<evidence type="ECO:0000259" key="2">
    <source>
        <dbReference type="Pfam" id="PF00884"/>
    </source>
</evidence>
<dbReference type="Proteomes" id="UP000319143">
    <property type="component" value="Unassembled WGS sequence"/>
</dbReference>
<dbReference type="OrthoDB" id="9803751at2"/>
<reference evidence="3 4" key="1">
    <citation type="submission" date="2019-02" db="EMBL/GenBank/DDBJ databases">
        <title>Deep-cultivation of Planctomycetes and their phenomic and genomic characterization uncovers novel biology.</title>
        <authorList>
            <person name="Wiegand S."/>
            <person name="Jogler M."/>
            <person name="Boedeker C."/>
            <person name="Pinto D."/>
            <person name="Vollmers J."/>
            <person name="Rivas-Marin E."/>
            <person name="Kohn T."/>
            <person name="Peeters S.H."/>
            <person name="Heuer A."/>
            <person name="Rast P."/>
            <person name="Oberbeckmann S."/>
            <person name="Bunk B."/>
            <person name="Jeske O."/>
            <person name="Meyerdierks A."/>
            <person name="Storesund J.E."/>
            <person name="Kallscheuer N."/>
            <person name="Luecker S."/>
            <person name="Lage O.M."/>
            <person name="Pohl T."/>
            <person name="Merkel B.J."/>
            <person name="Hornburger P."/>
            <person name="Mueller R.-W."/>
            <person name="Bruemmer F."/>
            <person name="Labrenz M."/>
            <person name="Spormann A.M."/>
            <person name="Op Den Camp H."/>
            <person name="Overmann J."/>
            <person name="Amann R."/>
            <person name="Jetten M.S.M."/>
            <person name="Mascher T."/>
            <person name="Medema M.H."/>
            <person name="Devos D.P."/>
            <person name="Kaster A.-K."/>
            <person name="Ovreas L."/>
            <person name="Rohde M."/>
            <person name="Galperin M.Y."/>
            <person name="Jogler C."/>
        </authorList>
    </citation>
    <scope>NUCLEOTIDE SEQUENCE [LARGE SCALE GENOMIC DNA]</scope>
    <source>
        <strain evidence="3 4">Poly41</strain>
    </source>
</reference>
<name>A0A5C6DA39_9BACT</name>
<dbReference type="PANTHER" id="PTHR42693:SF33">
    <property type="entry name" value="ARYLSULFATASE"/>
    <property type="match status" value="1"/>
</dbReference>
<gene>
    <name evidence="3" type="ORF">Poly41_56190</name>
</gene>
<dbReference type="InterPro" id="IPR050738">
    <property type="entry name" value="Sulfatase"/>
</dbReference>
<evidence type="ECO:0000313" key="3">
    <source>
        <dbReference type="EMBL" id="TWU32641.1"/>
    </source>
</evidence>
<accession>A0A5C6DA39</accession>
<evidence type="ECO:0000313" key="4">
    <source>
        <dbReference type="Proteomes" id="UP000319143"/>
    </source>
</evidence>
<keyword evidence="4" id="KW-1185">Reference proteome</keyword>
<dbReference type="InterPro" id="IPR017850">
    <property type="entry name" value="Alkaline_phosphatase_core_sf"/>
</dbReference>
<dbReference type="EMBL" id="SJPV01000012">
    <property type="protein sequence ID" value="TWU32641.1"/>
    <property type="molecule type" value="Genomic_DNA"/>
</dbReference>
<proteinExistence type="inferred from homology"/>
<dbReference type="InterPro" id="IPR000917">
    <property type="entry name" value="Sulfatase_N"/>
</dbReference>
<dbReference type="AlphaFoldDB" id="A0A5C6DA39"/>
<dbReference type="PANTHER" id="PTHR42693">
    <property type="entry name" value="ARYLSULFATASE FAMILY MEMBER"/>
    <property type="match status" value="1"/>
</dbReference>
<evidence type="ECO:0000256" key="1">
    <source>
        <dbReference type="ARBA" id="ARBA00008779"/>
    </source>
</evidence>
<dbReference type="RefSeq" id="WP_146530378.1">
    <property type="nucleotide sequence ID" value="NZ_SJPV01000012.1"/>
</dbReference>
<protein>
    <submittedName>
        <fullName evidence="3">Sulfatase</fullName>
    </submittedName>
</protein>
<dbReference type="Pfam" id="PF00884">
    <property type="entry name" value="Sulfatase"/>
    <property type="match status" value="1"/>
</dbReference>
<sequence length="145" mass="16412">MLNHKLLLVVIAALVFAPGKLLAQKKHNIVMFFIDDWAWNGSPVPMDDDMQNSQMPVLQMPNVERLAREGMKFRNAYASPQCSPSRVCLQTGQLSPRNGFTVFMNDGRQEYYNEKQFKGFPVISCVSDMILDEDAVTIPEALTRS</sequence>